<dbReference type="InterPro" id="IPR050957">
    <property type="entry name" value="BMP_lipoprotein"/>
</dbReference>
<dbReference type="InterPro" id="IPR003760">
    <property type="entry name" value="PnrA-like"/>
</dbReference>
<dbReference type="SUPFAM" id="SSF53822">
    <property type="entry name" value="Periplasmic binding protein-like I"/>
    <property type="match status" value="1"/>
</dbReference>
<feature type="signal peptide" evidence="7">
    <location>
        <begin position="1"/>
        <end position="30"/>
    </location>
</feature>
<evidence type="ECO:0000256" key="1">
    <source>
        <dbReference type="ARBA" id="ARBA00004193"/>
    </source>
</evidence>
<gene>
    <name evidence="9" type="ORF">P2G67_02485</name>
</gene>
<evidence type="ECO:0000256" key="7">
    <source>
        <dbReference type="SAM" id="SignalP"/>
    </source>
</evidence>
<evidence type="ECO:0000256" key="4">
    <source>
        <dbReference type="ARBA" id="ARBA00022729"/>
    </source>
</evidence>
<reference evidence="9 10" key="1">
    <citation type="submission" date="2023-03" db="EMBL/GenBank/DDBJ databases">
        <title>Fodinicurvata sp. CAU 1616 isolated from sea sendiment.</title>
        <authorList>
            <person name="Kim W."/>
        </authorList>
    </citation>
    <scope>NUCLEOTIDE SEQUENCE [LARGE SCALE GENOMIC DNA]</scope>
    <source>
        <strain evidence="9 10">CAU 1616</strain>
    </source>
</reference>
<dbReference type="Gene3D" id="3.40.50.2300">
    <property type="match status" value="2"/>
</dbReference>
<keyword evidence="10" id="KW-1185">Reference proteome</keyword>
<keyword evidence="6" id="KW-0449">Lipoprotein</keyword>
<evidence type="ECO:0000256" key="3">
    <source>
        <dbReference type="ARBA" id="ARBA00022475"/>
    </source>
</evidence>
<dbReference type="PANTHER" id="PTHR34296:SF2">
    <property type="entry name" value="ABC TRANSPORTER GUANOSINE-BINDING PROTEIN NUPN"/>
    <property type="match status" value="1"/>
</dbReference>
<evidence type="ECO:0000256" key="6">
    <source>
        <dbReference type="ARBA" id="ARBA00023288"/>
    </source>
</evidence>
<dbReference type="PANTHER" id="PTHR34296">
    <property type="entry name" value="TRANSCRIPTIONAL ACTIVATOR PROTEIN MED"/>
    <property type="match status" value="1"/>
</dbReference>
<evidence type="ECO:0000256" key="2">
    <source>
        <dbReference type="ARBA" id="ARBA00008610"/>
    </source>
</evidence>
<evidence type="ECO:0000256" key="5">
    <source>
        <dbReference type="ARBA" id="ARBA00023136"/>
    </source>
</evidence>
<dbReference type="EMBL" id="JARHUD010000001">
    <property type="protein sequence ID" value="MDF2094841.1"/>
    <property type="molecule type" value="Genomic_DNA"/>
</dbReference>
<dbReference type="Proteomes" id="UP001215503">
    <property type="component" value="Unassembled WGS sequence"/>
</dbReference>
<feature type="domain" description="ABC transporter substrate-binding protein PnrA-like" evidence="8">
    <location>
        <begin position="37"/>
        <end position="330"/>
    </location>
</feature>
<dbReference type="Pfam" id="PF02608">
    <property type="entry name" value="Bmp"/>
    <property type="match status" value="1"/>
</dbReference>
<comment type="caution">
    <text evidence="9">The sequence shown here is derived from an EMBL/GenBank/DDBJ whole genome shotgun (WGS) entry which is preliminary data.</text>
</comment>
<keyword evidence="5" id="KW-0472">Membrane</keyword>
<sequence>MKLGLPLPALTGALTGALFLAGLAIAPAFAQDSEVNHIAVLTPEQPNDFGWNQQAAKAARAVGEALSIDVTLASGLGYGDVRPTLRELAAEGADLLIAHASGYNTTAPEIAEETGVPVAIVDRPDLMQPGLVADYTLSGHEGAYLAGVLATQMSRSATLGIVVSGEPPSWNSQSAAFAQGARASDPDIELRYSVIGPAAYADAAGARRVTDAVIAAGADVIFGQGNGSTFGILQAVETNDAPDGGKIWFIDVIGDKSSIDGGHLLSSVVWNLEPVYRAMIEDLGKGTFGTRGYSIRLEDESLYLLQSEHIPAEVWERVMEVREQIVAGEITVEPKFEAEAVRALMTAVSD</sequence>
<organism evidence="9 10">
    <name type="scientific">Aquibaculum arenosum</name>
    <dbReference type="NCBI Taxonomy" id="3032591"/>
    <lineage>
        <taxon>Bacteria</taxon>
        <taxon>Pseudomonadati</taxon>
        <taxon>Pseudomonadota</taxon>
        <taxon>Alphaproteobacteria</taxon>
        <taxon>Rhodospirillales</taxon>
        <taxon>Rhodovibrionaceae</taxon>
        <taxon>Aquibaculum</taxon>
    </lineage>
</organism>
<comment type="similarity">
    <text evidence="2">Belongs to the BMP lipoprotein family.</text>
</comment>
<evidence type="ECO:0000259" key="8">
    <source>
        <dbReference type="Pfam" id="PF02608"/>
    </source>
</evidence>
<dbReference type="RefSeq" id="WP_275819684.1">
    <property type="nucleotide sequence ID" value="NZ_JARHUD010000001.1"/>
</dbReference>
<dbReference type="InterPro" id="IPR028082">
    <property type="entry name" value="Peripla_BP_I"/>
</dbReference>
<comment type="subcellular location">
    <subcellularLocation>
        <location evidence="1">Cell membrane</location>
        <topology evidence="1">Lipid-anchor</topology>
    </subcellularLocation>
</comment>
<dbReference type="CDD" id="cd06304">
    <property type="entry name" value="PBP1_BmpA_Med_PnrA-like"/>
    <property type="match status" value="1"/>
</dbReference>
<name>A0ABT5YJ54_9PROT</name>
<proteinExistence type="inferred from homology"/>
<keyword evidence="3" id="KW-1003">Cell membrane</keyword>
<feature type="chain" id="PRO_5046704795" evidence="7">
    <location>
        <begin position="31"/>
        <end position="350"/>
    </location>
</feature>
<evidence type="ECO:0000313" key="10">
    <source>
        <dbReference type="Proteomes" id="UP001215503"/>
    </source>
</evidence>
<accession>A0ABT5YJ54</accession>
<protein>
    <submittedName>
        <fullName evidence="9">BMP family protein</fullName>
    </submittedName>
</protein>
<evidence type="ECO:0000313" key="9">
    <source>
        <dbReference type="EMBL" id="MDF2094841.1"/>
    </source>
</evidence>
<keyword evidence="4 7" id="KW-0732">Signal</keyword>